<name>A0AAE0JHN5_9PEZI</name>
<accession>A0AAE0JHN5</accession>
<keyword evidence="1" id="KW-0732">Signal</keyword>
<evidence type="ECO:0008006" key="4">
    <source>
        <dbReference type="Google" id="ProtNLM"/>
    </source>
</evidence>
<feature type="chain" id="PRO_5042175300" description="Lytic polysaccharide monooxygenase" evidence="1">
    <location>
        <begin position="30"/>
        <end position="226"/>
    </location>
</feature>
<keyword evidence="3" id="KW-1185">Reference proteome</keyword>
<gene>
    <name evidence="2" type="ORF">B0H65DRAFT_157191</name>
</gene>
<reference evidence="2" key="1">
    <citation type="journal article" date="2023" name="Mol. Phylogenet. Evol.">
        <title>Genome-scale phylogeny and comparative genomics of the fungal order Sordariales.</title>
        <authorList>
            <person name="Hensen N."/>
            <person name="Bonometti L."/>
            <person name="Westerberg I."/>
            <person name="Brannstrom I.O."/>
            <person name="Guillou S."/>
            <person name="Cros-Aarteil S."/>
            <person name="Calhoun S."/>
            <person name="Haridas S."/>
            <person name="Kuo A."/>
            <person name="Mondo S."/>
            <person name="Pangilinan J."/>
            <person name="Riley R."/>
            <person name="LaButti K."/>
            <person name="Andreopoulos B."/>
            <person name="Lipzen A."/>
            <person name="Chen C."/>
            <person name="Yan M."/>
            <person name="Daum C."/>
            <person name="Ng V."/>
            <person name="Clum A."/>
            <person name="Steindorff A."/>
            <person name="Ohm R.A."/>
            <person name="Martin F."/>
            <person name="Silar P."/>
            <person name="Natvig D.O."/>
            <person name="Lalanne C."/>
            <person name="Gautier V."/>
            <person name="Ament-Velasquez S.L."/>
            <person name="Kruys A."/>
            <person name="Hutchinson M.I."/>
            <person name="Powell A.J."/>
            <person name="Barry K."/>
            <person name="Miller A.N."/>
            <person name="Grigoriev I.V."/>
            <person name="Debuchy R."/>
            <person name="Gladieux P."/>
            <person name="Hiltunen Thoren M."/>
            <person name="Johannesson H."/>
        </authorList>
    </citation>
    <scope>NUCLEOTIDE SEQUENCE</scope>
    <source>
        <strain evidence="2">CBS 560.94</strain>
    </source>
</reference>
<feature type="signal peptide" evidence="1">
    <location>
        <begin position="1"/>
        <end position="29"/>
    </location>
</feature>
<organism evidence="2 3">
    <name type="scientific">Neurospora tetraspora</name>
    <dbReference type="NCBI Taxonomy" id="94610"/>
    <lineage>
        <taxon>Eukaryota</taxon>
        <taxon>Fungi</taxon>
        <taxon>Dikarya</taxon>
        <taxon>Ascomycota</taxon>
        <taxon>Pezizomycotina</taxon>
        <taxon>Sordariomycetes</taxon>
        <taxon>Sordariomycetidae</taxon>
        <taxon>Sordariales</taxon>
        <taxon>Sordariaceae</taxon>
        <taxon>Neurospora</taxon>
    </lineage>
</organism>
<evidence type="ECO:0000256" key="1">
    <source>
        <dbReference type="SAM" id="SignalP"/>
    </source>
</evidence>
<protein>
    <recommendedName>
        <fullName evidence="4">Lytic polysaccharide monooxygenase</fullName>
    </recommendedName>
</protein>
<dbReference type="GeneID" id="87858329"/>
<dbReference type="EMBL" id="JAUEPP010000003">
    <property type="protein sequence ID" value="KAK3347831.1"/>
    <property type="molecule type" value="Genomic_DNA"/>
</dbReference>
<evidence type="ECO:0000313" key="3">
    <source>
        <dbReference type="Proteomes" id="UP001278500"/>
    </source>
</evidence>
<evidence type="ECO:0000313" key="2">
    <source>
        <dbReference type="EMBL" id="KAK3347831.1"/>
    </source>
</evidence>
<sequence length="226" mass="24289">MSHQKPTSRLLTTLLVSLTLLLSPSLALALPAPVPAEPSSPDVTKLFNGLGHIIVLNSTSYSDASLSSDSIGCLSDAGYVVTASSSSDCATFSTSITSYPKTISSKIGGCSFGNQAMPTNEDSRYGARQHAWSCNEDPAMVPEGERYYTINGFKYPFICNGNLNCYYDIPRAPSSKEEDSKGDKVVVWQYAWGSEQMGITPGHLQVLWMWVPAGKQGEDGSAVKPF</sequence>
<dbReference type="RefSeq" id="XP_062682913.1">
    <property type="nucleotide sequence ID" value="XM_062821175.1"/>
</dbReference>
<proteinExistence type="predicted"/>
<comment type="caution">
    <text evidence="2">The sequence shown here is derived from an EMBL/GenBank/DDBJ whole genome shotgun (WGS) entry which is preliminary data.</text>
</comment>
<reference evidence="2" key="2">
    <citation type="submission" date="2023-06" db="EMBL/GenBank/DDBJ databases">
        <authorList>
            <consortium name="Lawrence Berkeley National Laboratory"/>
            <person name="Haridas S."/>
            <person name="Hensen N."/>
            <person name="Bonometti L."/>
            <person name="Westerberg I."/>
            <person name="Brannstrom I.O."/>
            <person name="Guillou S."/>
            <person name="Cros-Aarteil S."/>
            <person name="Calhoun S."/>
            <person name="Kuo A."/>
            <person name="Mondo S."/>
            <person name="Pangilinan J."/>
            <person name="Riley R."/>
            <person name="Labutti K."/>
            <person name="Andreopoulos B."/>
            <person name="Lipzen A."/>
            <person name="Chen C."/>
            <person name="Yanf M."/>
            <person name="Daum C."/>
            <person name="Ng V."/>
            <person name="Clum A."/>
            <person name="Steindorff A."/>
            <person name="Ohm R."/>
            <person name="Martin F."/>
            <person name="Silar P."/>
            <person name="Natvig D."/>
            <person name="Lalanne C."/>
            <person name="Gautier V."/>
            <person name="Ament-Velasquez S.L."/>
            <person name="Kruys A."/>
            <person name="Hutchinson M.I."/>
            <person name="Powell A.J."/>
            <person name="Barry K."/>
            <person name="Miller A.N."/>
            <person name="Grigoriev I.V."/>
            <person name="Debuchy R."/>
            <person name="Gladieux P."/>
            <person name="Thoren M.H."/>
            <person name="Johannesson H."/>
        </authorList>
    </citation>
    <scope>NUCLEOTIDE SEQUENCE</scope>
    <source>
        <strain evidence="2">CBS 560.94</strain>
    </source>
</reference>
<dbReference type="AlphaFoldDB" id="A0AAE0JHN5"/>
<dbReference type="Proteomes" id="UP001278500">
    <property type="component" value="Unassembled WGS sequence"/>
</dbReference>